<name>A0ABW2IG62_9PROT</name>
<keyword evidence="9" id="KW-1133">Transmembrane helix</keyword>
<dbReference type="Pfam" id="PF00959">
    <property type="entry name" value="Phage_lysozyme"/>
    <property type="match status" value="1"/>
</dbReference>
<evidence type="ECO:0000256" key="2">
    <source>
        <dbReference type="ARBA" id="ARBA00022529"/>
    </source>
</evidence>
<feature type="transmembrane region" description="Helical" evidence="9">
    <location>
        <begin position="596"/>
        <end position="620"/>
    </location>
</feature>
<organism evidence="10 11">
    <name type="scientific">Hirschia litorea</name>
    <dbReference type="NCBI Taxonomy" id="1199156"/>
    <lineage>
        <taxon>Bacteria</taxon>
        <taxon>Pseudomonadati</taxon>
        <taxon>Pseudomonadota</taxon>
        <taxon>Alphaproteobacteria</taxon>
        <taxon>Hyphomonadales</taxon>
        <taxon>Hyphomonadaceae</taxon>
        <taxon>Hirschia</taxon>
    </lineage>
</organism>
<dbReference type="EC" id="3.2.1.17" evidence="7"/>
<accession>A0ABW2IG62</accession>
<evidence type="ECO:0000256" key="8">
    <source>
        <dbReference type="SAM" id="MobiDB-lite"/>
    </source>
</evidence>
<feature type="region of interest" description="Disordered" evidence="8">
    <location>
        <begin position="418"/>
        <end position="437"/>
    </location>
</feature>
<dbReference type="InterPro" id="IPR023346">
    <property type="entry name" value="Lysozyme-like_dom_sf"/>
</dbReference>
<dbReference type="InterPro" id="IPR002196">
    <property type="entry name" value="Glyco_hydro_24"/>
</dbReference>
<dbReference type="HAMAP" id="MF_04110">
    <property type="entry name" value="ENDOLYSIN_T4"/>
    <property type="match status" value="1"/>
</dbReference>
<dbReference type="Gene3D" id="1.10.530.40">
    <property type="match status" value="1"/>
</dbReference>
<comment type="catalytic activity">
    <reaction evidence="1 7">
        <text>Hydrolysis of (1-&gt;4)-beta-linkages between N-acetylmuramic acid and N-acetyl-D-glucosamine residues in a peptidoglycan and between N-acetyl-D-glucosamine residues in chitodextrins.</text>
        <dbReference type="EC" id="3.2.1.17"/>
    </reaction>
</comment>
<feature type="transmembrane region" description="Helical" evidence="9">
    <location>
        <begin position="564"/>
        <end position="584"/>
    </location>
</feature>
<evidence type="ECO:0000256" key="9">
    <source>
        <dbReference type="SAM" id="Phobius"/>
    </source>
</evidence>
<evidence type="ECO:0000256" key="6">
    <source>
        <dbReference type="ARBA" id="ARBA00023295"/>
    </source>
</evidence>
<keyword evidence="3 7" id="KW-0081">Bacteriolytic enzyme</keyword>
<dbReference type="PANTHER" id="PTHR38107:SF3">
    <property type="entry name" value="LYSOZYME RRRD-RELATED"/>
    <property type="match status" value="1"/>
</dbReference>
<keyword evidence="6 7" id="KW-0326">Glycosidase</keyword>
<evidence type="ECO:0000313" key="10">
    <source>
        <dbReference type="EMBL" id="MFC7290108.1"/>
    </source>
</evidence>
<evidence type="ECO:0000256" key="4">
    <source>
        <dbReference type="ARBA" id="ARBA00022801"/>
    </source>
</evidence>
<keyword evidence="4 7" id="KW-0378">Hydrolase</keyword>
<evidence type="ECO:0000256" key="5">
    <source>
        <dbReference type="ARBA" id="ARBA00023200"/>
    </source>
</evidence>
<dbReference type="Proteomes" id="UP001596492">
    <property type="component" value="Unassembled WGS sequence"/>
</dbReference>
<keyword evidence="9" id="KW-0812">Transmembrane</keyword>
<dbReference type="InterPro" id="IPR033907">
    <property type="entry name" value="Endolysin_autolysin"/>
</dbReference>
<keyword evidence="9" id="KW-0472">Membrane</keyword>
<dbReference type="CDD" id="cd00737">
    <property type="entry name" value="lyz_endolysin_autolysin"/>
    <property type="match status" value="1"/>
</dbReference>
<dbReference type="RefSeq" id="WP_382164722.1">
    <property type="nucleotide sequence ID" value="NZ_JBHTBR010000002.1"/>
</dbReference>
<dbReference type="InterPro" id="IPR051018">
    <property type="entry name" value="Bacteriophage_GH24"/>
</dbReference>
<gene>
    <name evidence="10" type="ORF">ACFQS8_00640</name>
</gene>
<evidence type="ECO:0000313" key="11">
    <source>
        <dbReference type="Proteomes" id="UP001596492"/>
    </source>
</evidence>
<comment type="caution">
    <text evidence="10">The sequence shown here is derived from an EMBL/GenBank/DDBJ whole genome shotgun (WGS) entry which is preliminary data.</text>
</comment>
<evidence type="ECO:0000256" key="1">
    <source>
        <dbReference type="ARBA" id="ARBA00000632"/>
    </source>
</evidence>
<dbReference type="PANTHER" id="PTHR38107">
    <property type="match status" value="1"/>
</dbReference>
<keyword evidence="2 7" id="KW-0929">Antimicrobial</keyword>
<dbReference type="SUPFAM" id="SSF53955">
    <property type="entry name" value="Lysozyme-like"/>
    <property type="match status" value="1"/>
</dbReference>
<proteinExistence type="inferred from homology"/>
<sequence length="625" mass="68316">MTLSLRISRAGLALIKSFEGYRERATRLPDGRWVIGHGHVKSAREGVRVSPEDAEALLVYDLKPIEQAFEDLLFSPLNQNQHDALVSFVFNISLGLFRDSDVLHRLNTGDHLGAANALEAWRKARINGQVCVVDALVRRRAIEKALFLEHPDGRATAATPLVAPQIDRGLIEGLSANKVSPIAPQPPREDDVAGMTSAIERLIATGSINPESAGNTLDIDALLNRKADKGEAFSDATTAKAEQDLEKDTNLDAFKVDFIGENDANDFSKYANEKDIDSQEAELDENEIVFIGETDEDVFSAIGAEVDDALNTSEASSDPVVDTLPKEVETTHERIRSVALASEKVERLVANDVLPDQDNEQSTDFEAAKDTASEFDILSDDDAIIGSLKIDPDTTDADAAESQETPEEVILSLLEESVEKEDQTPSSTSKTPQEAADAVAKRLESIFEPDLLTLTEKVNDKVPVVDDVEGSTQDAWNLSQGLTQDQEELSVFDDDRKAETLNPKKRAKTDVEAAAKEELQTGYGYAENSIPKDPRFDALEEETAYDIPQNELDNAEASRSDGRLWIGVMFASIAVIVLGVLDFYRKAQPGKIVNQSDIAFGPLMIAIGGLIFLMAAYFLVSRRGK</sequence>
<protein>
    <recommendedName>
        <fullName evidence="7">Lysozyme</fullName>
        <ecNumber evidence="7">3.2.1.17</ecNumber>
    </recommendedName>
</protein>
<dbReference type="InterPro" id="IPR034690">
    <property type="entry name" value="Endolysin_T4_type"/>
</dbReference>
<dbReference type="EMBL" id="JBHTBR010000002">
    <property type="protein sequence ID" value="MFC7290108.1"/>
    <property type="molecule type" value="Genomic_DNA"/>
</dbReference>
<keyword evidence="11" id="KW-1185">Reference proteome</keyword>
<evidence type="ECO:0000256" key="3">
    <source>
        <dbReference type="ARBA" id="ARBA00022638"/>
    </source>
</evidence>
<dbReference type="InterPro" id="IPR023347">
    <property type="entry name" value="Lysozyme_dom_sf"/>
</dbReference>
<evidence type="ECO:0000256" key="7">
    <source>
        <dbReference type="RuleBase" id="RU003788"/>
    </source>
</evidence>
<keyword evidence="5" id="KW-1035">Host cytoplasm</keyword>
<comment type="similarity">
    <text evidence="7">Belongs to the glycosyl hydrolase 24 family.</text>
</comment>
<reference evidence="11" key="1">
    <citation type="journal article" date="2019" name="Int. J. Syst. Evol. Microbiol.">
        <title>The Global Catalogue of Microorganisms (GCM) 10K type strain sequencing project: providing services to taxonomists for standard genome sequencing and annotation.</title>
        <authorList>
            <consortium name="The Broad Institute Genomics Platform"/>
            <consortium name="The Broad Institute Genome Sequencing Center for Infectious Disease"/>
            <person name="Wu L."/>
            <person name="Ma J."/>
        </authorList>
    </citation>
    <scope>NUCLEOTIDE SEQUENCE [LARGE SCALE GENOMIC DNA]</scope>
    <source>
        <strain evidence="11">CCUG 51308</strain>
    </source>
</reference>